<name>A0AA39CTJ1_9EURO</name>
<organism evidence="1">
    <name type="scientific">Knufia peltigerae</name>
    <dbReference type="NCBI Taxonomy" id="1002370"/>
    <lineage>
        <taxon>Eukaryota</taxon>
        <taxon>Fungi</taxon>
        <taxon>Dikarya</taxon>
        <taxon>Ascomycota</taxon>
        <taxon>Pezizomycotina</taxon>
        <taxon>Eurotiomycetes</taxon>
        <taxon>Chaetothyriomycetidae</taxon>
        <taxon>Chaetothyriales</taxon>
        <taxon>Trichomeriaceae</taxon>
        <taxon>Knufia</taxon>
    </lineage>
</organism>
<gene>
    <name evidence="1" type="ORF">H2204_011867</name>
</gene>
<protein>
    <submittedName>
        <fullName evidence="1">Uncharacterized protein</fullName>
    </submittedName>
</protein>
<accession>A0AA39CTJ1</accession>
<evidence type="ECO:0000313" key="1">
    <source>
        <dbReference type="EMBL" id="KAJ9621432.1"/>
    </source>
</evidence>
<proteinExistence type="predicted"/>
<sequence>MVTATRCSAALCRRQVQTVGQPSPASGRHDPASNATIALLSCSNEAHMAKLTLASVDTLRTRFTDDAACDAALSAFADPAAARAPLRELVEAQHRYLQAEHEVAQVADILRRDQKYAPVGRPSVHIVQLRKQQASTRQAALIARQVVAQSAQTFVRASGLVVKAKQSPSEASAAWLGTLR</sequence>
<comment type="caution">
    <text evidence="1">The sequence shown here is derived from an EMBL/GenBank/DDBJ whole genome shotgun (WGS) entry which is preliminary data.</text>
</comment>
<dbReference type="EMBL" id="JAPDRN010000114">
    <property type="protein sequence ID" value="KAJ9621432.1"/>
    <property type="molecule type" value="Genomic_DNA"/>
</dbReference>
<reference evidence="1" key="1">
    <citation type="submission" date="2022-10" db="EMBL/GenBank/DDBJ databases">
        <title>Culturing micro-colonial fungi from biological soil crusts in the Mojave desert and describing Neophaeococcomyces mojavensis, and introducing the new genera and species Taxawa tesnikishii.</title>
        <authorList>
            <person name="Kurbessoian T."/>
            <person name="Stajich J.E."/>
        </authorList>
    </citation>
    <scope>NUCLEOTIDE SEQUENCE</scope>
    <source>
        <strain evidence="1">TK_35</strain>
    </source>
</reference>
<dbReference type="AlphaFoldDB" id="A0AA39CTJ1"/>